<dbReference type="SUPFAM" id="SSF56601">
    <property type="entry name" value="beta-lactamase/transpeptidase-like"/>
    <property type="match status" value="1"/>
</dbReference>
<comment type="caution">
    <text evidence="2">The sequence shown here is derived from an EMBL/GenBank/DDBJ whole genome shotgun (WGS) entry which is preliminary data.</text>
</comment>
<dbReference type="Gene3D" id="3.40.710.10">
    <property type="entry name" value="DD-peptidase/beta-lactamase superfamily"/>
    <property type="match status" value="1"/>
</dbReference>
<gene>
    <name evidence="2" type="ORF">R3P38DRAFT_2922621</name>
</gene>
<dbReference type="PANTHER" id="PTHR43283:SF3">
    <property type="entry name" value="BETA-LACTAMASE FAMILY PROTEIN (AFU_ORTHOLOGUE AFUA_5G07500)"/>
    <property type="match status" value="1"/>
</dbReference>
<dbReference type="InterPro" id="IPR001466">
    <property type="entry name" value="Beta-lactam-related"/>
</dbReference>
<accession>A0AAW0C4P3</accession>
<evidence type="ECO:0000313" key="2">
    <source>
        <dbReference type="EMBL" id="KAK7033433.1"/>
    </source>
</evidence>
<proteinExistence type="predicted"/>
<dbReference type="AlphaFoldDB" id="A0AAW0C4P3"/>
<reference evidence="2 3" key="1">
    <citation type="journal article" date="2024" name="J Genomics">
        <title>Draft genome sequencing and assembly of Favolaschia claudopus CIRM-BRFM 2984 isolated from oak limbs.</title>
        <authorList>
            <person name="Navarro D."/>
            <person name="Drula E."/>
            <person name="Chaduli D."/>
            <person name="Cazenave R."/>
            <person name="Ahrendt S."/>
            <person name="Wang J."/>
            <person name="Lipzen A."/>
            <person name="Daum C."/>
            <person name="Barry K."/>
            <person name="Grigoriev I.V."/>
            <person name="Favel A."/>
            <person name="Rosso M.N."/>
            <person name="Martin F."/>
        </authorList>
    </citation>
    <scope>NUCLEOTIDE SEQUENCE [LARGE SCALE GENOMIC DNA]</scope>
    <source>
        <strain evidence="2 3">CIRM-BRFM 2984</strain>
    </source>
</reference>
<dbReference type="InterPro" id="IPR012338">
    <property type="entry name" value="Beta-lactam/transpept-like"/>
</dbReference>
<evidence type="ECO:0000259" key="1">
    <source>
        <dbReference type="Pfam" id="PF00144"/>
    </source>
</evidence>
<feature type="domain" description="Beta-lactamase-related" evidence="1">
    <location>
        <begin position="14"/>
        <end position="403"/>
    </location>
</feature>
<keyword evidence="3" id="KW-1185">Reference proteome</keyword>
<protein>
    <submittedName>
        <fullName evidence="2">Beta-lactamase/transpeptidase-like protein</fullName>
    </submittedName>
</protein>
<dbReference type="InterPro" id="IPR050789">
    <property type="entry name" value="Diverse_Enzym_Activities"/>
</dbReference>
<organism evidence="2 3">
    <name type="scientific">Favolaschia claudopus</name>
    <dbReference type="NCBI Taxonomy" id="2862362"/>
    <lineage>
        <taxon>Eukaryota</taxon>
        <taxon>Fungi</taxon>
        <taxon>Dikarya</taxon>
        <taxon>Basidiomycota</taxon>
        <taxon>Agaricomycotina</taxon>
        <taxon>Agaricomycetes</taxon>
        <taxon>Agaricomycetidae</taxon>
        <taxon>Agaricales</taxon>
        <taxon>Marasmiineae</taxon>
        <taxon>Mycenaceae</taxon>
        <taxon>Favolaschia</taxon>
    </lineage>
</organism>
<dbReference type="Pfam" id="PF00144">
    <property type="entry name" value="Beta-lactamase"/>
    <property type="match status" value="1"/>
</dbReference>
<dbReference type="EMBL" id="JAWWNJ010000023">
    <property type="protein sequence ID" value="KAK7033433.1"/>
    <property type="molecule type" value="Genomic_DNA"/>
</dbReference>
<sequence>MATPTLPTATKDALDKILTDAVTSKSTPALLLSVTNLDGPIYTKTVGNKIVDDPASPPIGEDPIFAMFSQTKLITTIAILQLLEQGKVTLDTLVETILPEVANAVVITSRDEAGRPTATAPSKTKMLVKHLLNHTSGLHYLYAGFPPLDVVSEPYKHNYTESEGISTFFEIMKGTHPGVPLACEPGTDFAYGFSIDALGFIVERVSGKPLEQYFQEHIFIPLGITSISFNLTPEMKSRLLPLSYRPKDGQVERWNRPAVFDRDPANVRVALGGVGIYGSQKDYLSLLRHLLQIKAGRASNPILSRGSVNSMFTPSLPTEAAKNNLNLLVPFLHPYLGVTAGGADFGSGLMVNTVEAPGKRRKGSGCWSGMAMTSYFLDPTTGVAVVFATQLLPAMDNAHEKLYGILEEEIYKGLGKAAAL</sequence>
<name>A0AAW0C4P3_9AGAR</name>
<dbReference type="Proteomes" id="UP001362999">
    <property type="component" value="Unassembled WGS sequence"/>
</dbReference>
<evidence type="ECO:0000313" key="3">
    <source>
        <dbReference type="Proteomes" id="UP001362999"/>
    </source>
</evidence>
<dbReference type="PANTHER" id="PTHR43283">
    <property type="entry name" value="BETA-LACTAMASE-RELATED"/>
    <property type="match status" value="1"/>
</dbReference>